<evidence type="ECO:0000256" key="1">
    <source>
        <dbReference type="ARBA" id="ARBA00004141"/>
    </source>
</evidence>
<evidence type="ECO:0000256" key="3">
    <source>
        <dbReference type="ARBA" id="ARBA00022989"/>
    </source>
</evidence>
<comment type="caution">
    <text evidence="7">The sequence shown here is derived from an EMBL/GenBank/DDBJ whole genome shotgun (WGS) entry which is preliminary data.</text>
</comment>
<feature type="transmembrane region" description="Helical" evidence="5">
    <location>
        <begin position="158"/>
        <end position="181"/>
    </location>
</feature>
<evidence type="ECO:0000256" key="5">
    <source>
        <dbReference type="SAM" id="Phobius"/>
    </source>
</evidence>
<feature type="domain" description="Cation/H+ exchanger transmembrane" evidence="6">
    <location>
        <begin position="11"/>
        <end position="372"/>
    </location>
</feature>
<gene>
    <name evidence="7" type="ORF">AMJ83_06850</name>
</gene>
<evidence type="ECO:0000256" key="2">
    <source>
        <dbReference type="ARBA" id="ARBA00022692"/>
    </source>
</evidence>
<feature type="transmembrane region" description="Helical" evidence="5">
    <location>
        <begin position="220"/>
        <end position="240"/>
    </location>
</feature>
<feature type="transmembrane region" description="Helical" evidence="5">
    <location>
        <begin position="86"/>
        <end position="111"/>
    </location>
</feature>
<feature type="transmembrane region" description="Helical" evidence="5">
    <location>
        <begin position="358"/>
        <end position="378"/>
    </location>
</feature>
<keyword evidence="4 5" id="KW-0472">Membrane</keyword>
<feature type="transmembrane region" description="Helical" evidence="5">
    <location>
        <begin position="28"/>
        <end position="45"/>
    </location>
</feature>
<protein>
    <recommendedName>
        <fullName evidence="6">Cation/H+ exchanger transmembrane domain-containing protein</fullName>
    </recommendedName>
</protein>
<dbReference type="GO" id="GO:0016020">
    <property type="term" value="C:membrane"/>
    <property type="evidence" value="ECO:0007669"/>
    <property type="project" value="UniProtKB-SubCell"/>
</dbReference>
<feature type="transmembrane region" description="Helical" evidence="5">
    <location>
        <begin position="118"/>
        <end position="138"/>
    </location>
</feature>
<dbReference type="InterPro" id="IPR006153">
    <property type="entry name" value="Cation/H_exchanger_TM"/>
</dbReference>
<keyword evidence="3 5" id="KW-1133">Transmembrane helix</keyword>
<keyword evidence="2 5" id="KW-0812">Transmembrane</keyword>
<evidence type="ECO:0000259" key="6">
    <source>
        <dbReference type="Pfam" id="PF00999"/>
    </source>
</evidence>
<dbReference type="Gene3D" id="1.20.1530.20">
    <property type="match status" value="1"/>
</dbReference>
<evidence type="ECO:0000313" key="8">
    <source>
        <dbReference type="Proteomes" id="UP000051373"/>
    </source>
</evidence>
<dbReference type="Pfam" id="PF00999">
    <property type="entry name" value="Na_H_Exchanger"/>
    <property type="match status" value="1"/>
</dbReference>
<dbReference type="PANTHER" id="PTHR43021:SF2">
    <property type="entry name" value="CATION_H+ EXCHANGER DOMAIN-CONTAINING PROTEIN"/>
    <property type="match status" value="1"/>
</dbReference>
<sequence>MNSILGFAFIIVCGYVGAKLLRRIRFPAVTAYLVIGIVIGPRLLYLIPAKVMDVSDFISNFVLGMIAFALGSNFTVKQLRSAGKPVLWISILEAGFAWILVTLVMILYFVIKHLPIHPALVLGAAAAATAPAATVMVIREYRATGPVTEMLMRVVAIDDAWCLLFSALAIASANALTLGIFNTHVVMEAFFEIFAALILGGILGALLYFVSRFIVTREEVLVATVGFILLAVGLSMRLRLSPLLTNIAFGIFVANIAKNSELFFAALREVDSVLFLAFFVLVGANLELDIVPRIGVMGLLYIIFRVVGKILGVKLGAWISGAGSNIGNYLGWGLVPQAGVALGVALSAKALYPEYGDIIFTTITATTVIYELVGPIFAKYGLQKAGEI</sequence>
<organism evidence="7 8">
    <name type="scientific">candidate division WOR_3 bacterium SM23_42</name>
    <dbReference type="NCBI Taxonomy" id="1703779"/>
    <lineage>
        <taxon>Bacteria</taxon>
        <taxon>Bacteria division WOR-3</taxon>
    </lineage>
</organism>
<dbReference type="GO" id="GO:0015297">
    <property type="term" value="F:antiporter activity"/>
    <property type="evidence" value="ECO:0007669"/>
    <property type="project" value="InterPro"/>
</dbReference>
<dbReference type="EMBL" id="LJUJ01000012">
    <property type="protein sequence ID" value="KPK63487.1"/>
    <property type="molecule type" value="Genomic_DNA"/>
</dbReference>
<dbReference type="AlphaFoldDB" id="A0A0S8FRY9"/>
<evidence type="ECO:0000256" key="4">
    <source>
        <dbReference type="ARBA" id="ARBA00023136"/>
    </source>
</evidence>
<feature type="transmembrane region" description="Helical" evidence="5">
    <location>
        <begin position="57"/>
        <end position="74"/>
    </location>
</feature>
<name>A0A0S8FRY9_UNCW3</name>
<comment type="subcellular location">
    <subcellularLocation>
        <location evidence="1">Membrane</location>
        <topology evidence="1">Multi-pass membrane protein</topology>
    </subcellularLocation>
</comment>
<evidence type="ECO:0000313" key="7">
    <source>
        <dbReference type="EMBL" id="KPK63487.1"/>
    </source>
</evidence>
<dbReference type="Proteomes" id="UP000051373">
    <property type="component" value="Unassembled WGS sequence"/>
</dbReference>
<dbReference type="PANTHER" id="PTHR43021">
    <property type="entry name" value="NA(+)/H(+) ANTIPORTER-RELATED"/>
    <property type="match status" value="1"/>
</dbReference>
<dbReference type="InterPro" id="IPR038770">
    <property type="entry name" value="Na+/solute_symporter_sf"/>
</dbReference>
<feature type="transmembrane region" description="Helical" evidence="5">
    <location>
        <begin position="290"/>
        <end position="308"/>
    </location>
</feature>
<feature type="transmembrane region" description="Helical" evidence="5">
    <location>
        <begin position="193"/>
        <end position="214"/>
    </location>
</feature>
<feature type="transmembrane region" description="Helical" evidence="5">
    <location>
        <begin position="261"/>
        <end position="284"/>
    </location>
</feature>
<accession>A0A0S8FRY9</accession>
<proteinExistence type="predicted"/>
<feature type="transmembrane region" description="Helical" evidence="5">
    <location>
        <begin position="329"/>
        <end position="352"/>
    </location>
</feature>
<dbReference type="STRING" id="1703779.AMJ83_06850"/>
<reference evidence="7 8" key="1">
    <citation type="journal article" date="2015" name="Microbiome">
        <title>Genomic resolution of linkages in carbon, nitrogen, and sulfur cycling among widespread estuary sediment bacteria.</title>
        <authorList>
            <person name="Baker B.J."/>
            <person name="Lazar C.S."/>
            <person name="Teske A.P."/>
            <person name="Dick G.J."/>
        </authorList>
    </citation>
    <scope>NUCLEOTIDE SEQUENCE [LARGE SCALE GENOMIC DNA]</scope>
    <source>
        <strain evidence="7">SM23_42</strain>
    </source>
</reference>
<dbReference type="GO" id="GO:1902600">
    <property type="term" value="P:proton transmembrane transport"/>
    <property type="evidence" value="ECO:0007669"/>
    <property type="project" value="InterPro"/>
</dbReference>